<evidence type="ECO:0000313" key="2">
    <source>
        <dbReference type="Proteomes" id="UP001597545"/>
    </source>
</evidence>
<organism evidence="1 2">
    <name type="scientific">Sphingobacterium suaedae</name>
    <dbReference type="NCBI Taxonomy" id="1686402"/>
    <lineage>
        <taxon>Bacteria</taxon>
        <taxon>Pseudomonadati</taxon>
        <taxon>Bacteroidota</taxon>
        <taxon>Sphingobacteriia</taxon>
        <taxon>Sphingobacteriales</taxon>
        <taxon>Sphingobacteriaceae</taxon>
        <taxon>Sphingobacterium</taxon>
    </lineage>
</organism>
<protein>
    <recommendedName>
        <fullName evidence="3">Secreted protein</fullName>
    </recommendedName>
</protein>
<reference evidence="2" key="1">
    <citation type="journal article" date="2019" name="Int. J. Syst. Evol. Microbiol.">
        <title>The Global Catalogue of Microorganisms (GCM) 10K type strain sequencing project: providing services to taxonomists for standard genome sequencing and annotation.</title>
        <authorList>
            <consortium name="The Broad Institute Genomics Platform"/>
            <consortium name="The Broad Institute Genome Sequencing Center for Infectious Disease"/>
            <person name="Wu L."/>
            <person name="Ma J."/>
        </authorList>
    </citation>
    <scope>NUCLEOTIDE SEQUENCE [LARGE SCALE GENOMIC DNA]</scope>
    <source>
        <strain evidence="2">KCTC 42662</strain>
    </source>
</reference>
<name>A0ABW5KF73_9SPHI</name>
<comment type="caution">
    <text evidence="1">The sequence shown here is derived from an EMBL/GenBank/DDBJ whole genome shotgun (WGS) entry which is preliminary data.</text>
</comment>
<dbReference type="EMBL" id="JBHULR010000001">
    <property type="protein sequence ID" value="MFD2546357.1"/>
    <property type="molecule type" value="Genomic_DNA"/>
</dbReference>
<evidence type="ECO:0008006" key="3">
    <source>
        <dbReference type="Google" id="ProtNLM"/>
    </source>
</evidence>
<dbReference type="Proteomes" id="UP001597545">
    <property type="component" value="Unassembled WGS sequence"/>
</dbReference>
<keyword evidence="2" id="KW-1185">Reference proteome</keyword>
<sequence>MSVRISIRRNNALACLLSLLGYLMGFSSFSVTAQQRENKPPAVDSLFMYTVNDTLSFPIFLKDEGEGHLYFFTALKTNVCNDQVCLPIEVDLYWDLLGNFHHYKPATGTSFTKFDHAYFAAEDYSRLQQILNDTLSVLRDYRVEDLLDQQGTKYAKEVDAVTRPTSPLFADATVPGALYTVYTLWHLVQGPIRGMLRHYLDKHYVERTWDVVFAKSDYAPYQEYFLHHLSEEDRIMHEMAIRRLLFAKDTYVPHYAIKALDMSFWNHPDKYNDVLARLGELQPHVVTQVLQMIAHANNDTKRLLHRFTRSEQATEKHKKLIQKIIHHEKQ</sequence>
<gene>
    <name evidence="1" type="ORF">ACFSR5_01725</name>
</gene>
<proteinExistence type="predicted"/>
<accession>A0ABW5KF73</accession>
<evidence type="ECO:0000313" key="1">
    <source>
        <dbReference type="EMBL" id="MFD2546357.1"/>
    </source>
</evidence>
<dbReference type="RefSeq" id="WP_380900064.1">
    <property type="nucleotide sequence ID" value="NZ_JBHUEG010000002.1"/>
</dbReference>